<dbReference type="AlphaFoldDB" id="S3C6I3"/>
<accession>S3C6I3</accession>
<feature type="domain" description="Tyrosine specific protein phosphatases" evidence="5">
    <location>
        <begin position="597"/>
        <end position="665"/>
    </location>
</feature>
<dbReference type="GO" id="GO:0008138">
    <property type="term" value="F:protein tyrosine/serine/threonine phosphatase activity"/>
    <property type="evidence" value="ECO:0007669"/>
    <property type="project" value="InterPro"/>
</dbReference>
<dbReference type="Proteomes" id="UP000016923">
    <property type="component" value="Unassembled WGS sequence"/>
</dbReference>
<proteinExistence type="predicted"/>
<dbReference type="SUPFAM" id="SSF52799">
    <property type="entry name" value="(Phosphotyrosine protein) phosphatases II"/>
    <property type="match status" value="2"/>
</dbReference>
<dbReference type="InterPro" id="IPR029021">
    <property type="entry name" value="Prot-tyrosine_phosphatase-like"/>
</dbReference>
<dbReference type="HOGENOM" id="CLU_003560_1_0_1"/>
<dbReference type="OrthoDB" id="273181at2759"/>
<dbReference type="InterPro" id="IPR000340">
    <property type="entry name" value="Dual-sp_phosphatase_cat-dom"/>
</dbReference>
<dbReference type="VEuPathDB" id="FungiDB:F503_08147"/>
<reference evidence="6 7" key="1">
    <citation type="journal article" date="2013" name="BMC Genomics">
        <title>The genome and transcriptome of the pine saprophyte Ophiostoma piceae, and a comparison with the bark beetle-associated pine pathogen Grosmannia clavigera.</title>
        <authorList>
            <person name="Haridas S."/>
            <person name="Wang Y."/>
            <person name="Lim L."/>
            <person name="Massoumi Alamouti S."/>
            <person name="Jackman S."/>
            <person name="Docking R."/>
            <person name="Robertson G."/>
            <person name="Birol I."/>
            <person name="Bohlmann J."/>
            <person name="Breuil C."/>
        </authorList>
    </citation>
    <scope>NUCLEOTIDE SEQUENCE [LARGE SCALE GENOMIC DNA]</scope>
    <source>
        <strain evidence="6 7">UAMH 11346</strain>
    </source>
</reference>
<sequence length="710" mass="78708">MAAIAMSRPLPPHRASTGMSSMGSAISLDVDIDEIDGQPAQSLPHTPSPMPIPNKHIPVCPPGPPVASTTPSPSPPPSEPDRAQQSLLFPPDDYLRMQSGDLSLYSINPAGVAAALDYIASQPLPDPSLVFPWLHGIHPSNLMQQAFFSQRRRVMRKTPRCIRGLTVVKADGQLGRARLKGAIAPEEIMQTCTEPKFIDADPKEGFSVRNFHIQTAKTAATSDIIVYGDDEAAVRQLGWEIAAAQDSWRTKYSEPASPLPKYNTFICVADFSEFEESHPQIVSVDSDGQVTGNVINFFHQERKEMYAMTVASEISHNVWLGPTPDPDSGDEDAYNILIECSDMGHLNPRLLRSLAETDTSSRKIYLDFPSSGTVLPPTWSQIEADAILESCKWIYHLANGTTPSKPTSPIDDLSGDTDMYSLTDELSAAPSPRERKILIHCADGYTESTMLGLAYYSYSHGIPIHNAWLSMHTTKQRNFFAYQTDVALLTALAPRLMSESPMNADKDVETIATLVHSQPRWFSLLDGSLPSRVLDYMYLGNLTHANNPELLKALGITQILSVGEMATWREQSLEEWGEDNLCVVQGVQDNGIDPLTHEFARCLEFIERGRKKGTATLVHCRVGVSRSATICIAEVMRSMKLPLPQAYCFVRARRLNVIIQPHLRFAYELLKWEESIKQQDVANNGAGVKRELEWGEIAREVALMNQPYVR</sequence>
<dbReference type="OMA" id="NKPYSRQ"/>
<evidence type="ECO:0000313" key="6">
    <source>
        <dbReference type="EMBL" id="EPE07496.1"/>
    </source>
</evidence>
<keyword evidence="1" id="KW-0378">Hydrolase</keyword>
<dbReference type="InterPro" id="IPR016130">
    <property type="entry name" value="Tyr_Pase_AS"/>
</dbReference>
<dbReference type="CDD" id="cd14516">
    <property type="entry name" value="DSP_fungal_PPS1"/>
    <property type="match status" value="1"/>
</dbReference>
<dbReference type="PROSITE" id="PS50056">
    <property type="entry name" value="TYR_PHOSPHATASE_2"/>
    <property type="match status" value="1"/>
</dbReference>
<evidence type="ECO:0000259" key="4">
    <source>
        <dbReference type="PROSITE" id="PS50054"/>
    </source>
</evidence>
<dbReference type="GO" id="GO:0005634">
    <property type="term" value="C:nucleus"/>
    <property type="evidence" value="ECO:0007669"/>
    <property type="project" value="GOC"/>
</dbReference>
<organism evidence="6 7">
    <name type="scientific">Ophiostoma piceae (strain UAMH 11346)</name>
    <name type="common">Sap stain fungus</name>
    <dbReference type="NCBI Taxonomy" id="1262450"/>
    <lineage>
        <taxon>Eukaryota</taxon>
        <taxon>Fungi</taxon>
        <taxon>Dikarya</taxon>
        <taxon>Ascomycota</taxon>
        <taxon>Pezizomycotina</taxon>
        <taxon>Sordariomycetes</taxon>
        <taxon>Sordariomycetidae</taxon>
        <taxon>Ophiostomatales</taxon>
        <taxon>Ophiostomataceae</taxon>
        <taxon>Ophiostoma</taxon>
    </lineage>
</organism>
<dbReference type="STRING" id="1262450.S3C6I3"/>
<feature type="domain" description="Tyrosine-protein phosphatase" evidence="4">
    <location>
        <begin position="529"/>
        <end position="678"/>
    </location>
</feature>
<evidence type="ECO:0000256" key="1">
    <source>
        <dbReference type="ARBA" id="ARBA00022801"/>
    </source>
</evidence>
<evidence type="ECO:0000256" key="2">
    <source>
        <dbReference type="ARBA" id="ARBA00022912"/>
    </source>
</evidence>
<dbReference type="InterPro" id="IPR047949">
    <property type="entry name" value="PPS1_DSP"/>
</dbReference>
<dbReference type="PROSITE" id="PS50054">
    <property type="entry name" value="TYR_PHOSPHATASE_DUAL"/>
    <property type="match status" value="1"/>
</dbReference>
<dbReference type="InterPro" id="IPR020422">
    <property type="entry name" value="TYR_PHOSPHATASE_DUAL_dom"/>
</dbReference>
<dbReference type="PROSITE" id="PS00383">
    <property type="entry name" value="TYR_PHOSPHATASE_1"/>
    <property type="match status" value="1"/>
</dbReference>
<evidence type="ECO:0000256" key="3">
    <source>
        <dbReference type="SAM" id="MobiDB-lite"/>
    </source>
</evidence>
<dbReference type="PANTHER" id="PTHR47550">
    <property type="entry name" value="DUAL SPECIFICITY PROTEIN PHOSPHATASE PPS1"/>
    <property type="match status" value="1"/>
</dbReference>
<dbReference type="SMART" id="SM00195">
    <property type="entry name" value="DSPc"/>
    <property type="match status" value="1"/>
</dbReference>
<dbReference type="InterPro" id="IPR000387">
    <property type="entry name" value="Tyr_Pase_dom"/>
</dbReference>
<feature type="region of interest" description="Disordered" evidence="3">
    <location>
        <begin position="1"/>
        <end position="86"/>
    </location>
</feature>
<dbReference type="Pfam" id="PF00782">
    <property type="entry name" value="DSPc"/>
    <property type="match status" value="1"/>
</dbReference>
<dbReference type="InterPro" id="IPR053239">
    <property type="entry name" value="Dual_spec_PTase"/>
</dbReference>
<evidence type="ECO:0000313" key="7">
    <source>
        <dbReference type="Proteomes" id="UP000016923"/>
    </source>
</evidence>
<evidence type="ECO:0000259" key="5">
    <source>
        <dbReference type="PROSITE" id="PS50056"/>
    </source>
</evidence>
<protein>
    <submittedName>
        <fullName evidence="6">Dual specificity phosphatase</fullName>
    </submittedName>
</protein>
<dbReference type="EMBL" id="KE148151">
    <property type="protein sequence ID" value="EPE07496.1"/>
    <property type="molecule type" value="Genomic_DNA"/>
</dbReference>
<dbReference type="GO" id="GO:0033260">
    <property type="term" value="P:nuclear DNA replication"/>
    <property type="evidence" value="ECO:0007669"/>
    <property type="project" value="InterPro"/>
</dbReference>
<dbReference type="FunFam" id="3.90.190.10:FF:000110">
    <property type="entry name" value="PPS1p Protein phosphatase"/>
    <property type="match status" value="1"/>
</dbReference>
<gene>
    <name evidence="6" type="ORF">F503_08147</name>
</gene>
<dbReference type="PANTHER" id="PTHR47550:SF1">
    <property type="entry name" value="DUAL SPECIFICITY PROTEIN PHOSPHATASE PPS1"/>
    <property type="match status" value="1"/>
</dbReference>
<dbReference type="Gene3D" id="3.90.190.10">
    <property type="entry name" value="Protein tyrosine phosphatase superfamily"/>
    <property type="match status" value="1"/>
</dbReference>
<keyword evidence="7" id="KW-1185">Reference proteome</keyword>
<name>S3C6I3_OPHP1</name>
<keyword evidence="2" id="KW-0904">Protein phosphatase</keyword>
<dbReference type="eggNOG" id="KOG1716">
    <property type="taxonomic scope" value="Eukaryota"/>
</dbReference>